<dbReference type="PANTHER" id="PTHR11811">
    <property type="entry name" value="6-PHOSPHOGLUCONATE DEHYDROGENASE"/>
    <property type="match status" value="1"/>
</dbReference>
<evidence type="ECO:0000259" key="1">
    <source>
        <dbReference type="Pfam" id="PF03446"/>
    </source>
</evidence>
<reference evidence="2 3" key="2">
    <citation type="submission" date="2018-01" db="EMBL/GenBank/DDBJ databases">
        <title>Genomic study of Klebsiella pneumoniae.</title>
        <authorList>
            <person name="Yang Y."/>
            <person name="Bicalho R."/>
        </authorList>
    </citation>
    <scope>NUCLEOTIDE SEQUENCE [LARGE SCALE GENOMIC DNA]</scope>
    <source>
        <strain evidence="2 3">A8</strain>
    </source>
</reference>
<dbReference type="Gene3D" id="3.40.50.720">
    <property type="entry name" value="NAD(P)-binding Rossmann-like Domain"/>
    <property type="match status" value="1"/>
</dbReference>
<dbReference type="AlphaFoldDB" id="A0A2N4YSB1"/>
<dbReference type="InterPro" id="IPR036291">
    <property type="entry name" value="NAD(P)-bd_dom_sf"/>
</dbReference>
<reference evidence="2 3" key="1">
    <citation type="submission" date="2017-11" db="EMBL/GenBank/DDBJ databases">
        <authorList>
            <person name="Han C.G."/>
        </authorList>
    </citation>
    <scope>NUCLEOTIDE SEQUENCE [LARGE SCALE GENOMIC DNA]</scope>
    <source>
        <strain evidence="2 3">A8</strain>
    </source>
</reference>
<name>A0A2N4YSB1_KLEVA</name>
<dbReference type="FunFam" id="3.40.50.720:FF:000007">
    <property type="entry name" value="6-phosphogluconate dehydrogenase, decarboxylating"/>
    <property type="match status" value="1"/>
</dbReference>
<dbReference type="InterPro" id="IPR006183">
    <property type="entry name" value="Pgluconate_DH"/>
</dbReference>
<dbReference type="SUPFAM" id="SSF51735">
    <property type="entry name" value="NAD(P)-binding Rossmann-fold domains"/>
    <property type="match status" value="1"/>
</dbReference>
<keyword evidence="2" id="KW-0560">Oxidoreductase</keyword>
<evidence type="ECO:0000313" key="3">
    <source>
        <dbReference type="Proteomes" id="UP000234412"/>
    </source>
</evidence>
<dbReference type="GO" id="GO:0004616">
    <property type="term" value="F:phosphogluconate dehydrogenase (decarboxylating) activity"/>
    <property type="evidence" value="ECO:0007669"/>
    <property type="project" value="UniProtKB-EC"/>
</dbReference>
<evidence type="ECO:0000313" key="2">
    <source>
        <dbReference type="EMBL" id="PLM90248.1"/>
    </source>
</evidence>
<protein>
    <submittedName>
        <fullName evidence="2">Phosphogluconate dehydrogenase (NADP(+)-dependent, decarboxylating)</fullName>
        <ecNumber evidence="2">1.1.1.44</ecNumber>
    </submittedName>
</protein>
<organism evidence="2 3">
    <name type="scientific">Klebsiella variicola</name>
    <dbReference type="NCBI Taxonomy" id="244366"/>
    <lineage>
        <taxon>Bacteria</taxon>
        <taxon>Pseudomonadati</taxon>
        <taxon>Pseudomonadota</taxon>
        <taxon>Gammaproteobacteria</taxon>
        <taxon>Enterobacterales</taxon>
        <taxon>Enterobacteriaceae</taxon>
        <taxon>Klebsiella/Raoultella group</taxon>
        <taxon>Klebsiella</taxon>
        <taxon>Klebsiella pneumoniae complex</taxon>
    </lineage>
</organism>
<dbReference type="Proteomes" id="UP000234412">
    <property type="component" value="Unassembled WGS sequence"/>
</dbReference>
<dbReference type="InterPro" id="IPR006115">
    <property type="entry name" value="6PGDH_NADP-bd"/>
</dbReference>
<sequence>MSKQQIGVVGMAVMGRNLALNIESRGYTVSVFNRSREKTEEVIAENPGKKLVPYYTVQEFVESLETPRRILLMVKAGAGTDSAIDSLKPYLDKGDIIIDGGNTFFQDTIRRNRELSAEGFNFIGTGVSGGEEGALKGPSIMLGGQKEAYELVAPILKQIAAVAEDGEPCVTYIGADGAGHY</sequence>
<gene>
    <name evidence="2" type="ORF">CWN47_30815</name>
</gene>
<feature type="domain" description="6-phosphogluconate dehydrogenase NADP-binding" evidence="1">
    <location>
        <begin position="5"/>
        <end position="174"/>
    </location>
</feature>
<dbReference type="EMBL" id="PIDP01001703">
    <property type="protein sequence ID" value="PLM90248.1"/>
    <property type="molecule type" value="Genomic_DNA"/>
</dbReference>
<dbReference type="Pfam" id="PF03446">
    <property type="entry name" value="NAD_binding_2"/>
    <property type="match status" value="1"/>
</dbReference>
<dbReference type="PRINTS" id="PR00076">
    <property type="entry name" value="6PGDHDRGNASE"/>
</dbReference>
<dbReference type="GO" id="GO:0050661">
    <property type="term" value="F:NADP binding"/>
    <property type="evidence" value="ECO:0007669"/>
    <property type="project" value="InterPro"/>
</dbReference>
<accession>A0A2N4YSB1</accession>
<dbReference type="EC" id="1.1.1.44" evidence="2"/>
<proteinExistence type="predicted"/>
<feature type="non-terminal residue" evidence="2">
    <location>
        <position position="181"/>
    </location>
</feature>
<comment type="caution">
    <text evidence="2">The sequence shown here is derived from an EMBL/GenBank/DDBJ whole genome shotgun (WGS) entry which is preliminary data.</text>
</comment>